<dbReference type="GO" id="GO:0015074">
    <property type="term" value="P:DNA integration"/>
    <property type="evidence" value="ECO:0007669"/>
    <property type="project" value="InterPro"/>
</dbReference>
<dbReference type="AlphaFoldDB" id="A0A2A9NCJ5"/>
<feature type="region of interest" description="Disordered" evidence="2">
    <location>
        <begin position="554"/>
        <end position="576"/>
    </location>
</feature>
<evidence type="ECO:0000313" key="3">
    <source>
        <dbReference type="EMBL" id="PFH47044.1"/>
    </source>
</evidence>
<feature type="compositionally biased region" description="Basic and acidic residues" evidence="2">
    <location>
        <begin position="567"/>
        <end position="576"/>
    </location>
</feature>
<evidence type="ECO:0000256" key="1">
    <source>
        <dbReference type="ARBA" id="ARBA00023172"/>
    </source>
</evidence>
<gene>
    <name evidence="3" type="ORF">AMATHDRAFT_50583</name>
</gene>
<evidence type="ECO:0000256" key="2">
    <source>
        <dbReference type="SAM" id="MobiDB-lite"/>
    </source>
</evidence>
<dbReference type="EMBL" id="KZ302138">
    <property type="protein sequence ID" value="PFH47044.1"/>
    <property type="molecule type" value="Genomic_DNA"/>
</dbReference>
<organism evidence="3 4">
    <name type="scientific">Amanita thiersii Skay4041</name>
    <dbReference type="NCBI Taxonomy" id="703135"/>
    <lineage>
        <taxon>Eukaryota</taxon>
        <taxon>Fungi</taxon>
        <taxon>Dikarya</taxon>
        <taxon>Basidiomycota</taxon>
        <taxon>Agaricomycotina</taxon>
        <taxon>Agaricomycetes</taxon>
        <taxon>Agaricomycetidae</taxon>
        <taxon>Agaricales</taxon>
        <taxon>Pluteineae</taxon>
        <taxon>Amanitaceae</taxon>
        <taxon>Amanita</taxon>
    </lineage>
</organism>
<name>A0A2A9NCJ5_9AGAR</name>
<dbReference type="InterPro" id="IPR011010">
    <property type="entry name" value="DNA_brk_join_enz"/>
</dbReference>
<evidence type="ECO:0000313" key="4">
    <source>
        <dbReference type="Proteomes" id="UP000242287"/>
    </source>
</evidence>
<dbReference type="OrthoDB" id="164951at2759"/>
<sequence length="576" mass="65662">MKIKQRTKSVASSATSLVTLKKISNRNREEYGKSKCTRENYSRYLRQGKEFLRACIAEHHMKDESETSDGFNTHLLECAFDRPNRHSAEALEMFLVDKCLKDETSCGKSTAEGIQAAFCDYWDTMEGGRYSGQYQYDEESGIVKGCPARSPLVMGMAITLEELSQIMTWSVQQSPIEDLSLPGTVNDGFGVGGSRTKHVLMRGFMSAGFNLWTGYARHLKLVFSVPESHRECLTRNFELCALQMCHIERNCISPPPHNLKYFKVHLKNRKGWQRAVNTDGNIPITIAGAGLIALASYFQSTLGRPLEADDYVFPYFSSNGIPYPKWSMMHDKIQDLLNEFSAAAGLTRHYSMHCFRWGGAQYRFMHARFGKRWSLSRIRWWGGWAVGEHLQSYETGHTDALCPIQNEAHMSFMGDHQLRQLVMYYTFKLPPAPCLAPYPSPPFQPRKVQQKKPHLDHHYDCRSTLPQSLTLAEVLTPGDVLFSNGEGDPTTGVLGLKDWPCEWYTKDMRSVTGAKRSTRELIAREFARYHHDEQAFLATYPQAPQVRELLKAIRQRNGRQRASRNGTPEEHECKGL</sequence>
<dbReference type="STRING" id="703135.A0A2A9NCJ5"/>
<proteinExistence type="predicted"/>
<dbReference type="Proteomes" id="UP000242287">
    <property type="component" value="Unassembled WGS sequence"/>
</dbReference>
<reference evidence="3 4" key="1">
    <citation type="submission" date="2014-02" db="EMBL/GenBank/DDBJ databases">
        <title>Transposable element dynamics among asymbiotic and ectomycorrhizal Amanita fungi.</title>
        <authorList>
            <consortium name="DOE Joint Genome Institute"/>
            <person name="Hess J."/>
            <person name="Skrede I."/>
            <person name="Wolfe B."/>
            <person name="LaButti K."/>
            <person name="Ohm R.A."/>
            <person name="Grigoriev I.V."/>
            <person name="Pringle A."/>
        </authorList>
    </citation>
    <scope>NUCLEOTIDE SEQUENCE [LARGE SCALE GENOMIC DNA]</scope>
    <source>
        <strain evidence="3 4">SKay4041</strain>
    </source>
</reference>
<dbReference type="Gene3D" id="1.10.443.10">
    <property type="entry name" value="Intergrase catalytic core"/>
    <property type="match status" value="1"/>
</dbReference>
<evidence type="ECO:0008006" key="5">
    <source>
        <dbReference type="Google" id="ProtNLM"/>
    </source>
</evidence>
<keyword evidence="1" id="KW-0233">DNA recombination</keyword>
<keyword evidence="4" id="KW-1185">Reference proteome</keyword>
<protein>
    <recommendedName>
        <fullName evidence="5">Tyr recombinase domain-containing protein</fullName>
    </recommendedName>
</protein>
<accession>A0A2A9NCJ5</accession>
<dbReference type="GO" id="GO:0006310">
    <property type="term" value="P:DNA recombination"/>
    <property type="evidence" value="ECO:0007669"/>
    <property type="project" value="UniProtKB-KW"/>
</dbReference>
<dbReference type="GO" id="GO:0003677">
    <property type="term" value="F:DNA binding"/>
    <property type="evidence" value="ECO:0007669"/>
    <property type="project" value="InterPro"/>
</dbReference>
<dbReference type="InterPro" id="IPR013762">
    <property type="entry name" value="Integrase-like_cat_sf"/>
</dbReference>
<dbReference type="SUPFAM" id="SSF56349">
    <property type="entry name" value="DNA breaking-rejoining enzymes"/>
    <property type="match status" value="1"/>
</dbReference>